<evidence type="ECO:0000259" key="2">
    <source>
        <dbReference type="Pfam" id="PF16538"/>
    </source>
</evidence>
<feature type="domain" description="Flagellar assembly protein T C-terminal" evidence="2">
    <location>
        <begin position="332"/>
        <end position="407"/>
    </location>
</feature>
<dbReference type="RefSeq" id="WP_182809597.1">
    <property type="nucleotide sequence ID" value="NZ_JACJFM010000019.1"/>
</dbReference>
<feature type="domain" description="Flagellar assembly protein T middle" evidence="3">
    <location>
        <begin position="125"/>
        <end position="286"/>
    </location>
</feature>
<organism evidence="5 6">
    <name type="scientific">Oceanospirillum sediminis</name>
    <dbReference type="NCBI Taxonomy" id="2760088"/>
    <lineage>
        <taxon>Bacteria</taxon>
        <taxon>Pseudomonadati</taxon>
        <taxon>Pseudomonadota</taxon>
        <taxon>Gammaproteobacteria</taxon>
        <taxon>Oceanospirillales</taxon>
        <taxon>Oceanospirillaceae</taxon>
        <taxon>Oceanospirillum</taxon>
    </lineage>
</organism>
<keyword evidence="6" id="KW-1185">Reference proteome</keyword>
<name>A0A839IT72_9GAMM</name>
<proteinExistence type="predicted"/>
<feature type="chain" id="PRO_5032352629" evidence="1">
    <location>
        <begin position="28"/>
        <end position="409"/>
    </location>
</feature>
<dbReference type="AlphaFoldDB" id="A0A839IT72"/>
<dbReference type="InterPro" id="IPR038180">
    <property type="entry name" value="FlgT_N_sf"/>
</dbReference>
<keyword evidence="1" id="KW-0732">Signal</keyword>
<dbReference type="InterPro" id="IPR032388">
    <property type="entry name" value="FlgT_C"/>
</dbReference>
<dbReference type="InterPro" id="IPR032370">
    <property type="entry name" value="FlgT_N"/>
</dbReference>
<evidence type="ECO:0000256" key="1">
    <source>
        <dbReference type="SAM" id="SignalP"/>
    </source>
</evidence>
<sequence>MFTKKIRHNVLKALGFTLALGSVQAEAKWLEATGQASIQHQDLVSARRAAIRDAVRQVSLQAGADVSSFQQMTDGAITADNVRVSSNGTVQDINILKEEVRNGVMYLTISADVITENNTCGTEMSNNYLRSAAVSSFYLADPQSAAYGGFYRIGQRLPSDMSQRLSSMQRLKVMDASDILLYDRPETIPTTITTQGNLTNAIKTANKMGVQYVISGIIRDMSMVRPDLLRTKSFFENMKDEYQYKDARFERRFQMDIFVHDGFSGSMVYSQRYDTRGLWPLPPSEKPGYGAVSFWESDYGTEVNKVMAQAAEDLQTALGCQPFMAKITRTDGRNLYIDSGADAGLRPGDTLNVYRLSTFYDNQQNAYTELENVKLVMTLKKVQPFFARGVIATEPDKIGIQQGDVVIAW</sequence>
<dbReference type="Proteomes" id="UP000565262">
    <property type="component" value="Unassembled WGS sequence"/>
</dbReference>
<dbReference type="Gene3D" id="3.30.1660.40">
    <property type="entry name" value="FlgT, N-terminal domain"/>
    <property type="match status" value="1"/>
</dbReference>
<feature type="signal peptide" evidence="1">
    <location>
        <begin position="1"/>
        <end position="27"/>
    </location>
</feature>
<dbReference type="Gene3D" id="2.40.10.410">
    <property type="entry name" value="FlgT, C-terminal domain"/>
    <property type="match status" value="1"/>
</dbReference>
<dbReference type="InterPro" id="IPR038165">
    <property type="entry name" value="FlgT_C_sf"/>
</dbReference>
<gene>
    <name evidence="5" type="ORF">H4O21_14545</name>
</gene>
<dbReference type="Pfam" id="PF16539">
    <property type="entry name" value="FlgT_M"/>
    <property type="match status" value="1"/>
</dbReference>
<keyword evidence="5" id="KW-0969">Cilium</keyword>
<dbReference type="Pfam" id="PF16538">
    <property type="entry name" value="FlgT_C"/>
    <property type="match status" value="1"/>
</dbReference>
<dbReference type="InterPro" id="IPR032386">
    <property type="entry name" value="FlgT_M"/>
</dbReference>
<evidence type="ECO:0000259" key="4">
    <source>
        <dbReference type="Pfam" id="PF16548"/>
    </source>
</evidence>
<keyword evidence="5" id="KW-0966">Cell projection</keyword>
<comment type="caution">
    <text evidence="5">The sequence shown here is derived from an EMBL/GenBank/DDBJ whole genome shotgun (WGS) entry which is preliminary data.</text>
</comment>
<feature type="domain" description="Flagellar assembly protein T N-terminal" evidence="4">
    <location>
        <begin position="28"/>
        <end position="114"/>
    </location>
</feature>
<accession>A0A839IT72</accession>
<reference evidence="5 6" key="1">
    <citation type="submission" date="2020-08" db="EMBL/GenBank/DDBJ databases">
        <title>Oceanospirillum sp. nov. isolated from marine sediment.</title>
        <authorList>
            <person name="Ji X."/>
        </authorList>
    </citation>
    <scope>NUCLEOTIDE SEQUENCE [LARGE SCALE GENOMIC DNA]</scope>
    <source>
        <strain evidence="5 6">D5</strain>
    </source>
</reference>
<evidence type="ECO:0000313" key="6">
    <source>
        <dbReference type="Proteomes" id="UP000565262"/>
    </source>
</evidence>
<evidence type="ECO:0000259" key="3">
    <source>
        <dbReference type="Pfam" id="PF16539"/>
    </source>
</evidence>
<dbReference type="Gene3D" id="3.40.50.10610">
    <property type="entry name" value="ABC-type transport auxiliary lipoprotein component"/>
    <property type="match status" value="1"/>
</dbReference>
<dbReference type="Pfam" id="PF16548">
    <property type="entry name" value="FlgT_N"/>
    <property type="match status" value="1"/>
</dbReference>
<evidence type="ECO:0000313" key="5">
    <source>
        <dbReference type="EMBL" id="MBB1487822.1"/>
    </source>
</evidence>
<keyword evidence="5" id="KW-0282">Flagellum</keyword>
<dbReference type="EMBL" id="JACJFM010000019">
    <property type="protein sequence ID" value="MBB1487822.1"/>
    <property type="molecule type" value="Genomic_DNA"/>
</dbReference>
<protein>
    <submittedName>
        <fullName evidence="5">Flagellar assembly protein T N-terminal domain-containing protein</fullName>
    </submittedName>
</protein>